<dbReference type="Pfam" id="PF16157">
    <property type="entry name" value="DUF4865"/>
    <property type="match status" value="1"/>
</dbReference>
<protein>
    <submittedName>
        <fullName evidence="1">DUF4865 family protein</fullName>
    </submittedName>
</protein>
<dbReference type="Gene3D" id="3.30.70.100">
    <property type="match status" value="1"/>
</dbReference>
<accession>A0A4Y5Z4M1</accession>
<organism evidence="1 2">
    <name type="scientific">Luteibacter pinisoli</name>
    <dbReference type="NCBI Taxonomy" id="2589080"/>
    <lineage>
        <taxon>Bacteria</taxon>
        <taxon>Pseudomonadati</taxon>
        <taxon>Pseudomonadota</taxon>
        <taxon>Gammaproteobacteria</taxon>
        <taxon>Lysobacterales</taxon>
        <taxon>Rhodanobacteraceae</taxon>
        <taxon>Luteibacter</taxon>
    </lineage>
</organism>
<gene>
    <name evidence="1" type="ORF">FIV34_13265</name>
</gene>
<evidence type="ECO:0000313" key="2">
    <source>
        <dbReference type="Proteomes" id="UP000316093"/>
    </source>
</evidence>
<name>A0A4Y5Z4M1_9GAMM</name>
<dbReference type="OrthoDB" id="2065010at2"/>
<evidence type="ECO:0000313" key="1">
    <source>
        <dbReference type="EMBL" id="QDE40117.1"/>
    </source>
</evidence>
<dbReference type="KEGG" id="lpy:FIV34_13265"/>
<dbReference type="AlphaFoldDB" id="A0A4Y5Z4M1"/>
<keyword evidence="2" id="KW-1185">Reference proteome</keyword>
<reference evidence="1 2" key="1">
    <citation type="submission" date="2019-06" db="EMBL/GenBank/DDBJ databases">
        <title>A complete genome sequence for Luteibacter pinisoli MAH-14.</title>
        <authorList>
            <person name="Baltrus D.A."/>
        </authorList>
    </citation>
    <scope>NUCLEOTIDE SEQUENCE [LARGE SCALE GENOMIC DNA]</scope>
    <source>
        <strain evidence="1 2">MAH-14</strain>
    </source>
</reference>
<proteinExistence type="predicted"/>
<dbReference type="EMBL" id="CP041046">
    <property type="protein sequence ID" value="QDE40117.1"/>
    <property type="molecule type" value="Genomic_DNA"/>
</dbReference>
<sequence>MLAMQYSFDLVPSVDPEAVRARARDIGPSFEGLAGLRMKAFLVASTPATYAPIYVWDTDASMRAFLASEAFTRVVARYGKPTFSVFAPIRIARSATTGAPRFATQERSALPVPAVFDGNGGTVRADANVLVGADLSRWESVRTTFWQDPPPFREGQVVYDIPYLIGALP</sequence>
<dbReference type="InterPro" id="IPR032349">
    <property type="entry name" value="DUF4865"/>
</dbReference>
<dbReference type="RefSeq" id="WP_139983527.1">
    <property type="nucleotide sequence ID" value="NZ_CP041046.1"/>
</dbReference>
<dbReference type="Proteomes" id="UP000316093">
    <property type="component" value="Chromosome"/>
</dbReference>